<comment type="caution">
    <text evidence="3">The sequence shown here is derived from an EMBL/GenBank/DDBJ whole genome shotgun (WGS) entry which is preliminary data.</text>
</comment>
<feature type="domain" description="Ice-binding protein C-terminal" evidence="2">
    <location>
        <begin position="196"/>
        <end position="218"/>
    </location>
</feature>
<proteinExistence type="predicted"/>
<sequence length="227" mass="24074">MKKSIGKYALTITAVSAALLALPAQAVQVSFSGSSGSGVDSVTGTDVLGNTWATTNGPEGNNSSFTMADRVETPQAFNILNFDNGLGTFANSFQLTINKSQQGSGYKGILETPVSSTLINEFQVQDEDDSWYSWIMTYNLFDTANQLYQQVLFTAPTGKQLSQGQDFKMNVNFSGIITSDAGLAASWDDRLVPTDIPEPGTAALLGLGLVGLVAASRRKKGQPAQQA</sequence>
<dbReference type="InterPro" id="IPR013424">
    <property type="entry name" value="Ice-binding_C"/>
</dbReference>
<evidence type="ECO:0000259" key="2">
    <source>
        <dbReference type="Pfam" id="PF07589"/>
    </source>
</evidence>
<gene>
    <name evidence="3" type="ORF">BWK72_01865</name>
</gene>
<feature type="signal peptide" evidence="1">
    <location>
        <begin position="1"/>
        <end position="26"/>
    </location>
</feature>
<dbReference type="EMBL" id="MTEI01000001">
    <property type="protein sequence ID" value="OQW90003.1"/>
    <property type="molecule type" value="Genomic_DNA"/>
</dbReference>
<feature type="chain" id="PRO_5013094588" description="Ice-binding protein C-terminal domain-containing protein" evidence="1">
    <location>
        <begin position="27"/>
        <end position="227"/>
    </location>
</feature>
<evidence type="ECO:0000313" key="4">
    <source>
        <dbReference type="Proteomes" id="UP000192505"/>
    </source>
</evidence>
<keyword evidence="1" id="KW-0732">Signal</keyword>
<dbReference type="AlphaFoldDB" id="A0A1W9KZ24"/>
<accession>A0A1W9KZ24</accession>
<name>A0A1W9KZ24_9BURK</name>
<dbReference type="Proteomes" id="UP000192505">
    <property type="component" value="Unassembled WGS sequence"/>
</dbReference>
<evidence type="ECO:0000256" key="1">
    <source>
        <dbReference type="SAM" id="SignalP"/>
    </source>
</evidence>
<dbReference type="Pfam" id="PF07589">
    <property type="entry name" value="PEP-CTERM"/>
    <property type="match status" value="1"/>
</dbReference>
<dbReference type="NCBIfam" id="TIGR02595">
    <property type="entry name" value="PEP_CTERM"/>
    <property type="match status" value="1"/>
</dbReference>
<protein>
    <recommendedName>
        <fullName evidence="2">Ice-binding protein C-terminal domain-containing protein</fullName>
    </recommendedName>
</protein>
<evidence type="ECO:0000313" key="3">
    <source>
        <dbReference type="EMBL" id="OQW90003.1"/>
    </source>
</evidence>
<reference evidence="3 4" key="1">
    <citation type="submission" date="2017-01" db="EMBL/GenBank/DDBJ databases">
        <title>Novel large sulfur bacteria in the metagenomes of groundwater-fed chemosynthetic microbial mats in the Lake Huron basin.</title>
        <authorList>
            <person name="Sharrar A.M."/>
            <person name="Flood B.E."/>
            <person name="Bailey J.V."/>
            <person name="Jones D.S."/>
            <person name="Biddanda B."/>
            <person name="Ruberg S.A."/>
            <person name="Marcus D.N."/>
            <person name="Dick G.J."/>
        </authorList>
    </citation>
    <scope>NUCLEOTIDE SEQUENCE [LARGE SCALE GENOMIC DNA]</scope>
    <source>
        <strain evidence="3">A7</strain>
    </source>
</reference>
<organism evidence="3 4">
    <name type="scientific">Rhodoferax ferrireducens</name>
    <dbReference type="NCBI Taxonomy" id="192843"/>
    <lineage>
        <taxon>Bacteria</taxon>
        <taxon>Pseudomonadati</taxon>
        <taxon>Pseudomonadota</taxon>
        <taxon>Betaproteobacteria</taxon>
        <taxon>Burkholderiales</taxon>
        <taxon>Comamonadaceae</taxon>
        <taxon>Rhodoferax</taxon>
    </lineage>
</organism>